<dbReference type="NCBIfam" id="TIGR04345">
    <property type="entry name" value="ovoA_Cterm"/>
    <property type="match status" value="1"/>
</dbReference>
<dbReference type="Proteomes" id="UP000324907">
    <property type="component" value="Unassembled WGS sequence"/>
</dbReference>
<dbReference type="Proteomes" id="UP000322899">
    <property type="component" value="Unassembled WGS sequence"/>
</dbReference>
<dbReference type="EMBL" id="VLTO01000124">
    <property type="protein sequence ID" value="KAA0162363.1"/>
    <property type="molecule type" value="Genomic_DNA"/>
</dbReference>
<dbReference type="AlphaFoldDB" id="A0A5A8D9Y8"/>
<dbReference type="EMBL" id="VLTM01000114">
    <property type="protein sequence ID" value="KAA0151490.1"/>
    <property type="molecule type" value="Genomic_DNA"/>
</dbReference>
<evidence type="ECO:0000313" key="6">
    <source>
        <dbReference type="Proteomes" id="UP000323011"/>
    </source>
</evidence>
<protein>
    <recommendedName>
        <fullName evidence="9">Methyltransferase type 11 domain-containing protein</fullName>
    </recommendedName>
</protein>
<evidence type="ECO:0000313" key="8">
    <source>
        <dbReference type="Proteomes" id="UP000325113"/>
    </source>
</evidence>
<dbReference type="InterPro" id="IPR029063">
    <property type="entry name" value="SAM-dependent_MTases_sf"/>
</dbReference>
<gene>
    <name evidence="3" type="ORF">FNF27_08072</name>
    <name evidence="4" type="ORF">FNF28_02769</name>
    <name evidence="2" type="ORF">FNF29_00961</name>
    <name evidence="1" type="ORF">FNF31_06834</name>
</gene>
<dbReference type="InterPro" id="IPR027625">
    <property type="entry name" value="OvoA_Cterm"/>
</dbReference>
<dbReference type="OMA" id="SWWEDAT"/>
<evidence type="ECO:0000313" key="5">
    <source>
        <dbReference type="Proteomes" id="UP000322899"/>
    </source>
</evidence>
<dbReference type="PANTHER" id="PTHR45445:SF2">
    <property type="entry name" value="METHYLTRANSFERASE TYPE 11 DOMAIN-CONTAINING PROTEIN"/>
    <property type="match status" value="1"/>
</dbReference>
<dbReference type="Pfam" id="PF13489">
    <property type="entry name" value="Methyltransf_23"/>
    <property type="match status" value="1"/>
</dbReference>
<evidence type="ECO:0000313" key="1">
    <source>
        <dbReference type="EMBL" id="KAA0151490.1"/>
    </source>
</evidence>
<dbReference type="Proteomes" id="UP000325113">
    <property type="component" value="Unassembled WGS sequence"/>
</dbReference>
<organism evidence="3 5">
    <name type="scientific">Cafeteria roenbergensis</name>
    <name type="common">Marine flagellate</name>
    <dbReference type="NCBI Taxonomy" id="33653"/>
    <lineage>
        <taxon>Eukaryota</taxon>
        <taxon>Sar</taxon>
        <taxon>Stramenopiles</taxon>
        <taxon>Bigyra</taxon>
        <taxon>Opalozoa</taxon>
        <taxon>Bicosoecida</taxon>
        <taxon>Cafeteriaceae</taxon>
        <taxon>Cafeteria</taxon>
    </lineage>
</organism>
<accession>A0A5A8D9Y8</accession>
<reference evidence="5 6" key="1">
    <citation type="submission" date="2019-07" db="EMBL/GenBank/DDBJ databases">
        <title>Genomes of Cafeteria roenbergensis.</title>
        <authorList>
            <person name="Fischer M.G."/>
            <person name="Hackl T."/>
            <person name="Roman M."/>
        </authorList>
    </citation>
    <scope>NUCLEOTIDE SEQUENCE [LARGE SCALE GENOMIC DNA]</scope>
    <source>
        <strain evidence="2 6">BVI</strain>
        <strain evidence="1 8">Cflag</strain>
        <strain evidence="3 5">E4-10P</strain>
        <strain evidence="4 7">RCC970-E3</strain>
    </source>
</reference>
<dbReference type="Proteomes" id="UP000323011">
    <property type="component" value="Unassembled WGS sequence"/>
</dbReference>
<sequence>MADFLPKSIADAAVAGTVAGVTGFGLYLAYNAVTGSAAAGLAAAPEEDEEEVSTTSVSKGGHSLYETDKAVSEYLMFHFHDQNKDFCPYDCAPTGLNFAKRTADICVDELRKTPAFAGAKLRALDVGCAVGRSSFEMARACHEVVGVDFSQKFVDAAVALATIPSGKSYSYTVEGVLKASATARVPSDIDATRCKFIQGDACALDAAALGKFHVVHAANLLCRLPNPRAFLASLPDLVVDGGLAIFISPYSWLKQYTPDQSKWLGGHSDAEGKPIDSFTVLRSVMASHGFTLEREGQEPFVIREHRRKFQWGCSHLTVWRKTA</sequence>
<comment type="caution">
    <text evidence="3">The sequence shown here is derived from an EMBL/GenBank/DDBJ whole genome shotgun (WGS) entry which is preliminary data.</text>
</comment>
<name>A0A5A8D9Y8_CAFRO</name>
<dbReference type="EMBL" id="VLTL01000033">
    <property type="protein sequence ID" value="KAA0167555.1"/>
    <property type="molecule type" value="Genomic_DNA"/>
</dbReference>
<evidence type="ECO:0000313" key="2">
    <source>
        <dbReference type="EMBL" id="KAA0156851.1"/>
    </source>
</evidence>
<dbReference type="Gene3D" id="3.40.50.150">
    <property type="entry name" value="Vaccinia Virus protein VP39"/>
    <property type="match status" value="1"/>
</dbReference>
<dbReference type="EMBL" id="VLTN01000003">
    <property type="protein sequence ID" value="KAA0156851.1"/>
    <property type="molecule type" value="Genomic_DNA"/>
</dbReference>
<evidence type="ECO:0000313" key="4">
    <source>
        <dbReference type="EMBL" id="KAA0167555.1"/>
    </source>
</evidence>
<dbReference type="OrthoDB" id="506498at2759"/>
<evidence type="ECO:0008006" key="9">
    <source>
        <dbReference type="Google" id="ProtNLM"/>
    </source>
</evidence>
<dbReference type="PANTHER" id="PTHR45445">
    <property type="match status" value="1"/>
</dbReference>
<keyword evidence="6" id="KW-1185">Reference proteome</keyword>
<dbReference type="CDD" id="cd02440">
    <property type="entry name" value="AdoMet_MTases"/>
    <property type="match status" value="1"/>
</dbReference>
<evidence type="ECO:0000313" key="3">
    <source>
        <dbReference type="EMBL" id="KAA0162363.1"/>
    </source>
</evidence>
<evidence type="ECO:0000313" key="7">
    <source>
        <dbReference type="Proteomes" id="UP000324907"/>
    </source>
</evidence>
<dbReference type="SUPFAM" id="SSF53335">
    <property type="entry name" value="S-adenosyl-L-methionine-dependent methyltransferases"/>
    <property type="match status" value="1"/>
</dbReference>
<proteinExistence type="predicted"/>